<gene>
    <name evidence="2" type="ORF">KP78_21870</name>
</gene>
<evidence type="ECO:0000313" key="3">
    <source>
        <dbReference type="Proteomes" id="UP000031938"/>
    </source>
</evidence>
<evidence type="ECO:0000256" key="1">
    <source>
        <dbReference type="SAM" id="Phobius"/>
    </source>
</evidence>
<keyword evidence="3" id="KW-1185">Reference proteome</keyword>
<name>A0A0C2RVP6_9BACL</name>
<keyword evidence="1" id="KW-0812">Transmembrane</keyword>
<comment type="caution">
    <text evidence="2">The sequence shown here is derived from an EMBL/GenBank/DDBJ whole genome shotgun (WGS) entry which is preliminary data.</text>
</comment>
<accession>A0A0C2RVP6</accession>
<organism evidence="2 3">
    <name type="scientific">Jeotgalibacillus soli</name>
    <dbReference type="NCBI Taxonomy" id="889306"/>
    <lineage>
        <taxon>Bacteria</taxon>
        <taxon>Bacillati</taxon>
        <taxon>Bacillota</taxon>
        <taxon>Bacilli</taxon>
        <taxon>Bacillales</taxon>
        <taxon>Caryophanaceae</taxon>
        <taxon>Jeotgalibacillus</taxon>
    </lineage>
</organism>
<reference evidence="2 3" key="1">
    <citation type="submission" date="2015-01" db="EMBL/GenBank/DDBJ databases">
        <title>Genome sequencing of Jeotgalibacillus soli.</title>
        <authorList>
            <person name="Goh K.M."/>
            <person name="Chan K.-G."/>
            <person name="Yaakop A.S."/>
            <person name="Ee R."/>
            <person name="Gan H.M."/>
            <person name="Chan C.S."/>
        </authorList>
    </citation>
    <scope>NUCLEOTIDE SEQUENCE [LARGE SCALE GENOMIC DNA]</scope>
    <source>
        <strain evidence="2 3">P9</strain>
    </source>
</reference>
<evidence type="ECO:0000313" key="2">
    <source>
        <dbReference type="EMBL" id="KIL45839.1"/>
    </source>
</evidence>
<dbReference type="AlphaFoldDB" id="A0A0C2RVP6"/>
<dbReference type="STRING" id="889306.KP78_21870"/>
<sequence length="59" mass="6818">MNVRPFDSLPFILAMLKSIFDFYTVLIVAEREQLLRKSTSTFNKACILKNTSHHFIISA</sequence>
<feature type="transmembrane region" description="Helical" evidence="1">
    <location>
        <begin position="12"/>
        <end position="29"/>
    </location>
</feature>
<dbReference type="Proteomes" id="UP000031938">
    <property type="component" value="Unassembled WGS sequence"/>
</dbReference>
<keyword evidence="1" id="KW-1133">Transmembrane helix</keyword>
<protein>
    <submittedName>
        <fullName evidence="2">Uncharacterized protein</fullName>
    </submittedName>
</protein>
<dbReference type="EMBL" id="JXRP01000017">
    <property type="protein sequence ID" value="KIL45839.1"/>
    <property type="molecule type" value="Genomic_DNA"/>
</dbReference>
<proteinExistence type="predicted"/>
<keyword evidence="1" id="KW-0472">Membrane</keyword>